<dbReference type="EMBL" id="LASV01000160">
    <property type="protein sequence ID" value="KKA22036.1"/>
    <property type="molecule type" value="Genomic_DNA"/>
</dbReference>
<dbReference type="Gene3D" id="3.20.20.140">
    <property type="entry name" value="Metal-dependent hydrolases"/>
    <property type="match status" value="3"/>
</dbReference>
<dbReference type="GeneID" id="25316275"/>
<dbReference type="InterPro" id="IPR051607">
    <property type="entry name" value="Metallo-dep_hydrolases"/>
</dbReference>
<proteinExistence type="predicted"/>
<dbReference type="AlphaFoldDB" id="A0A0F4YW10"/>
<dbReference type="InterPro" id="IPR011059">
    <property type="entry name" value="Metal-dep_hydrolase_composite"/>
</dbReference>
<dbReference type="PANTHER" id="PTHR11271:SF37">
    <property type="entry name" value="FAMILY PROTEIN, PUTATIVE (AFU_ORTHOLOGUE AFUA_4G00460)-RELATED"/>
    <property type="match status" value="1"/>
</dbReference>
<evidence type="ECO:0000313" key="6">
    <source>
        <dbReference type="EMBL" id="KKA22036.1"/>
    </source>
</evidence>
<dbReference type="GO" id="GO:0046872">
    <property type="term" value="F:metal ion binding"/>
    <property type="evidence" value="ECO:0007669"/>
    <property type="project" value="UniProtKB-KW"/>
</dbReference>
<evidence type="ECO:0000256" key="1">
    <source>
        <dbReference type="ARBA" id="ARBA00001947"/>
    </source>
</evidence>
<dbReference type="SUPFAM" id="SSF51338">
    <property type="entry name" value="Composite domain of metallo-dependent hydrolases"/>
    <property type="match status" value="1"/>
</dbReference>
<sequence length="433" mass="47701">MTSTSILLQNATILVPSRHGTDRVVPLREHSLLIEGNRIARIAPKIDPPSPSTEVIDCTGKILSPGFVDTHHHLWQTQLKGRHADEVLLEYMTSVSDFALVSHVQSIANAGSNAISATVASGIRSIFCYAPTRRVKTWLPELTFEDSLLPDWVMTQLDDLMKKAPFGDGRVQLGLAFDAVYLPKEIVVDLFERCRRGGVKVITSHYVRGAVFDLIDAHGLLGPDILISHASNLTQSDVEKMTKARAFVSSTPDTELQMALGYPVCFREDMKDISSLGIDCHSNNSGDIITQMRLGLQAEGRAINMQDQIGSLEEGKLAEIVIFDALSPGMICAAEHDAVAAIVLHSFLRDIDTVIVDGRIRKRGGKLVPVDIDEPTAAAEIGKNRVEWRDIAAQLLKSRARVEEATRRNRADDHARSREGLARILRINKENIV</sequence>
<dbReference type="Gene3D" id="2.30.40.10">
    <property type="entry name" value="Urease, subunit C, domain 1"/>
    <property type="match status" value="2"/>
</dbReference>
<organism evidence="6 7">
    <name type="scientific">Rasamsonia emersonii (strain ATCC 16479 / CBS 393.64 / IMI 116815)</name>
    <dbReference type="NCBI Taxonomy" id="1408163"/>
    <lineage>
        <taxon>Eukaryota</taxon>
        <taxon>Fungi</taxon>
        <taxon>Dikarya</taxon>
        <taxon>Ascomycota</taxon>
        <taxon>Pezizomycotina</taxon>
        <taxon>Eurotiomycetes</taxon>
        <taxon>Eurotiomycetidae</taxon>
        <taxon>Eurotiales</taxon>
        <taxon>Trichocomaceae</taxon>
        <taxon>Rasamsonia</taxon>
    </lineage>
</organism>
<dbReference type="Proteomes" id="UP000053958">
    <property type="component" value="Unassembled WGS sequence"/>
</dbReference>
<dbReference type="Pfam" id="PF01979">
    <property type="entry name" value="Amidohydro_1"/>
    <property type="match status" value="1"/>
</dbReference>
<keyword evidence="4" id="KW-0862">Zinc</keyword>
<evidence type="ECO:0000256" key="3">
    <source>
        <dbReference type="ARBA" id="ARBA00022801"/>
    </source>
</evidence>
<dbReference type="STRING" id="1408163.A0A0F4YW10"/>
<dbReference type="PANTHER" id="PTHR11271">
    <property type="entry name" value="GUANINE DEAMINASE"/>
    <property type="match status" value="1"/>
</dbReference>
<evidence type="ECO:0000256" key="2">
    <source>
        <dbReference type="ARBA" id="ARBA00022723"/>
    </source>
</evidence>
<dbReference type="RefSeq" id="XP_013328648.1">
    <property type="nucleotide sequence ID" value="XM_013473194.1"/>
</dbReference>
<protein>
    <recommendedName>
        <fullName evidence="5">Amidohydrolase-related domain-containing protein</fullName>
    </recommendedName>
</protein>
<evidence type="ECO:0000256" key="4">
    <source>
        <dbReference type="ARBA" id="ARBA00022833"/>
    </source>
</evidence>
<accession>A0A0F4YW10</accession>
<reference evidence="6 7" key="1">
    <citation type="submission" date="2015-04" db="EMBL/GenBank/DDBJ databases">
        <authorList>
            <person name="Heijne W.H."/>
            <person name="Fedorova N.D."/>
            <person name="Nierman W.C."/>
            <person name="Vollebregt A.W."/>
            <person name="Zhao Z."/>
            <person name="Wu L."/>
            <person name="Kumar M."/>
            <person name="Stam H."/>
            <person name="van den Berg M.A."/>
            <person name="Pel H.J."/>
        </authorList>
    </citation>
    <scope>NUCLEOTIDE SEQUENCE [LARGE SCALE GENOMIC DNA]</scope>
    <source>
        <strain evidence="6 7">CBS 393.64</strain>
    </source>
</reference>
<dbReference type="GO" id="GO:0019239">
    <property type="term" value="F:deaminase activity"/>
    <property type="evidence" value="ECO:0007669"/>
    <property type="project" value="TreeGrafter"/>
</dbReference>
<gene>
    <name evidence="6" type="ORF">T310_3926</name>
</gene>
<comment type="caution">
    <text evidence="6">The sequence shown here is derived from an EMBL/GenBank/DDBJ whole genome shotgun (WGS) entry which is preliminary data.</text>
</comment>
<dbReference type="OrthoDB" id="194468at2759"/>
<dbReference type="SUPFAM" id="SSF51556">
    <property type="entry name" value="Metallo-dependent hydrolases"/>
    <property type="match status" value="1"/>
</dbReference>
<evidence type="ECO:0000259" key="5">
    <source>
        <dbReference type="Pfam" id="PF01979"/>
    </source>
</evidence>
<feature type="domain" description="Amidohydrolase-related" evidence="5">
    <location>
        <begin position="301"/>
        <end position="360"/>
    </location>
</feature>
<keyword evidence="3" id="KW-0378">Hydrolase</keyword>
<keyword evidence="7" id="KW-1185">Reference proteome</keyword>
<keyword evidence="2" id="KW-0479">Metal-binding</keyword>
<name>A0A0F4YW10_RASE3</name>
<comment type="cofactor">
    <cofactor evidence="1">
        <name>Zn(2+)</name>
        <dbReference type="ChEBI" id="CHEBI:29105"/>
    </cofactor>
</comment>
<dbReference type="InterPro" id="IPR032466">
    <property type="entry name" value="Metal_Hydrolase"/>
</dbReference>
<evidence type="ECO:0000313" key="7">
    <source>
        <dbReference type="Proteomes" id="UP000053958"/>
    </source>
</evidence>
<dbReference type="GO" id="GO:0005829">
    <property type="term" value="C:cytosol"/>
    <property type="evidence" value="ECO:0007669"/>
    <property type="project" value="TreeGrafter"/>
</dbReference>
<dbReference type="InterPro" id="IPR006680">
    <property type="entry name" value="Amidohydro-rel"/>
</dbReference>